<keyword evidence="1" id="KW-0002">3D-structure</keyword>
<organismHost>
    <name type="scientific">Solanum lycopersicum</name>
    <name type="common">Tomato</name>
    <name type="synonym">Lycopersicon esculentum</name>
    <dbReference type="NCBI Taxonomy" id="4081"/>
</organismHost>
<name>A0AC62AEM6_TEV</name>
<organismHost>
    <name type="scientific">Physalis</name>
    <dbReference type="NCBI Taxonomy" id="24663"/>
</organismHost>
<organism evidence="1">
    <name type="scientific">Tobacco etch virus</name>
    <name type="common">TEV</name>
    <dbReference type="NCBI Taxonomy" id="12227"/>
    <lineage>
        <taxon>Viruses</taxon>
        <taxon>Riboviria</taxon>
        <taxon>Orthornavirae</taxon>
        <taxon>Pisuviricota</taxon>
        <taxon>Stelpaviricetes</taxon>
        <taxon>Patatavirales</taxon>
        <taxon>Potyviridae</taxon>
        <taxon>Potyvirus</taxon>
        <taxon>Potyvirus nicotianainsculpentis</taxon>
    </lineage>
</organism>
<organismHost>
    <name type="scientific">Capsicum annuum</name>
    <name type="common">Capsicum pepper</name>
    <dbReference type="NCBI Taxonomy" id="4072"/>
</organismHost>
<evidence type="ECO:0000313" key="1">
    <source>
        <dbReference type="PDB" id="9N7Y"/>
    </source>
</evidence>
<protein>
    <submittedName>
        <fullName evidence="1">TEV protease-like hydrolase</fullName>
    </submittedName>
</protein>
<organismHost>
    <name type="scientific">Cassia</name>
    <dbReference type="NCBI Taxonomy" id="53851"/>
</organismHost>
<accession>A0AC62AEM6</accession>
<organismHost>
    <name type="scientific">Datura stramonium</name>
    <name type="common">Jimsonweed</name>
    <name type="synonym">Common thornapple</name>
    <dbReference type="NCBI Taxonomy" id="4076"/>
</organismHost>
<sequence length="217" mass="24266">GSHMPRDYTPICDNIVKLTLTSDGKSITLYGLQYGNYIITNRHLFRLNNGTLTIESKNGTYTIADSKTLEVHLIEGKDLVILKMPDSVPAADTTLKFKKPVENEEVVLVSRDFSTPEPKCLVSESSKITPDNDGTFWKHSIPTKDGEAGLPLVSTKDGTVVGLHSASNFNNTNFYFTAIPENFMELLNDESKRKWIKGWHLTSNSVEWGGHKVFMDK</sequence>
<reference evidence="1" key="1">
    <citation type="submission" date="2025-02" db="PDB data bank">
        <title>BioSAS-TEVp (C151A, core) bound to TEV protease cleavage peptide.</title>
        <authorList>
            <person name="Kaczmarski J.A."/>
            <person name="Frkic R.L."/>
            <person name="Jackson C.J."/>
        </authorList>
    </citation>
    <scope>X-RAY CRYSTALLOGRAPHY (3.08 ANGSTROMS)</scope>
</reference>
<proteinExistence type="evidence at protein level"/>
<organismHost>
    <name type="scientific">Nicotiana tabacum</name>
    <name type="common">Common tobacco</name>
    <dbReference type="NCBI Taxonomy" id="4097"/>
</organismHost>
<dbReference type="PDB" id="9N7Y">
    <property type="method" value="X-ray"/>
    <property type="resolution" value="3.08 A"/>
    <property type="chains" value="A/B/C/D=1-217"/>
</dbReference>